<proteinExistence type="predicted"/>
<organism evidence="1 2">
    <name type="scientific">Mycena rosella</name>
    <name type="common">Pink bonnet</name>
    <name type="synonym">Agaricus rosellus</name>
    <dbReference type="NCBI Taxonomy" id="1033263"/>
    <lineage>
        <taxon>Eukaryota</taxon>
        <taxon>Fungi</taxon>
        <taxon>Dikarya</taxon>
        <taxon>Basidiomycota</taxon>
        <taxon>Agaricomycotina</taxon>
        <taxon>Agaricomycetes</taxon>
        <taxon>Agaricomycetidae</taxon>
        <taxon>Agaricales</taxon>
        <taxon>Marasmiineae</taxon>
        <taxon>Mycenaceae</taxon>
        <taxon>Mycena</taxon>
    </lineage>
</organism>
<evidence type="ECO:0000313" key="2">
    <source>
        <dbReference type="Proteomes" id="UP001221757"/>
    </source>
</evidence>
<accession>A0AAD7FVL2</accession>
<sequence length="58" mass="6141">MRSHTTALSLCYVSLAVLDDSTIVPVALSDVVVRAAPIRPVHVGSAARWREAFPAVPA</sequence>
<name>A0AAD7FVL2_MYCRO</name>
<evidence type="ECO:0000313" key="1">
    <source>
        <dbReference type="EMBL" id="KAJ7640527.1"/>
    </source>
</evidence>
<keyword evidence="2" id="KW-1185">Reference proteome</keyword>
<dbReference type="EMBL" id="JARKIE010000429">
    <property type="protein sequence ID" value="KAJ7640527.1"/>
    <property type="molecule type" value="Genomic_DNA"/>
</dbReference>
<dbReference type="Proteomes" id="UP001221757">
    <property type="component" value="Unassembled WGS sequence"/>
</dbReference>
<protein>
    <submittedName>
        <fullName evidence="1">Uncharacterized protein</fullName>
    </submittedName>
</protein>
<gene>
    <name evidence="1" type="ORF">B0H17DRAFT_1216618</name>
</gene>
<reference evidence="1" key="1">
    <citation type="submission" date="2023-03" db="EMBL/GenBank/DDBJ databases">
        <title>Massive genome expansion in bonnet fungi (Mycena s.s.) driven by repeated elements and novel gene families across ecological guilds.</title>
        <authorList>
            <consortium name="Lawrence Berkeley National Laboratory"/>
            <person name="Harder C.B."/>
            <person name="Miyauchi S."/>
            <person name="Viragh M."/>
            <person name="Kuo A."/>
            <person name="Thoen E."/>
            <person name="Andreopoulos B."/>
            <person name="Lu D."/>
            <person name="Skrede I."/>
            <person name="Drula E."/>
            <person name="Henrissat B."/>
            <person name="Morin E."/>
            <person name="Kohler A."/>
            <person name="Barry K."/>
            <person name="LaButti K."/>
            <person name="Morin E."/>
            <person name="Salamov A."/>
            <person name="Lipzen A."/>
            <person name="Mereny Z."/>
            <person name="Hegedus B."/>
            <person name="Baldrian P."/>
            <person name="Stursova M."/>
            <person name="Weitz H."/>
            <person name="Taylor A."/>
            <person name="Grigoriev I.V."/>
            <person name="Nagy L.G."/>
            <person name="Martin F."/>
            <person name="Kauserud H."/>
        </authorList>
    </citation>
    <scope>NUCLEOTIDE SEQUENCE</scope>
    <source>
        <strain evidence="1">CBHHK067</strain>
    </source>
</reference>
<comment type="caution">
    <text evidence="1">The sequence shown here is derived from an EMBL/GenBank/DDBJ whole genome shotgun (WGS) entry which is preliminary data.</text>
</comment>
<dbReference type="AlphaFoldDB" id="A0AAD7FVL2"/>